<dbReference type="SUPFAM" id="SSF52743">
    <property type="entry name" value="Subtilisin-like"/>
    <property type="match status" value="1"/>
</dbReference>
<dbReference type="PROSITE" id="PS00137">
    <property type="entry name" value="SUBTILASE_HIS"/>
    <property type="match status" value="1"/>
</dbReference>
<dbReference type="Pfam" id="PF00082">
    <property type="entry name" value="Peptidase_S8"/>
    <property type="match status" value="1"/>
</dbReference>
<feature type="domain" description="Peptidase S8/S53" evidence="2">
    <location>
        <begin position="62"/>
        <end position="95"/>
    </location>
</feature>
<evidence type="ECO:0000259" key="2">
    <source>
        <dbReference type="Pfam" id="PF00082"/>
    </source>
</evidence>
<evidence type="ECO:0000313" key="4">
    <source>
        <dbReference type="Proteomes" id="UP000054477"/>
    </source>
</evidence>
<dbReference type="Proteomes" id="UP000054477">
    <property type="component" value="Unassembled WGS sequence"/>
</dbReference>
<name>A0A0C9XCF0_9AGAR</name>
<evidence type="ECO:0000313" key="3">
    <source>
        <dbReference type="EMBL" id="KIJ93912.1"/>
    </source>
</evidence>
<dbReference type="GO" id="GO:0004252">
    <property type="term" value="F:serine-type endopeptidase activity"/>
    <property type="evidence" value="ECO:0007669"/>
    <property type="project" value="InterPro"/>
</dbReference>
<gene>
    <name evidence="3" type="ORF">K443DRAFT_375918</name>
</gene>
<protein>
    <recommendedName>
        <fullName evidence="2">Peptidase S8/S53 domain-containing protein</fullName>
    </recommendedName>
</protein>
<sequence length="136" mass="15062">MPVSLNRPPSIHYAGRTSDFNQVSVLTIEFGARARWTDFEIENPLVWLADEWRIIVRDDRVGSRDDIGHGTHVAGIAAGNTCGVAKAARIFPIKPFVRWNESDIPDNAPSGLVMKAILWACRQTGRALEGDNTYGE</sequence>
<dbReference type="GO" id="GO:0006508">
    <property type="term" value="P:proteolysis"/>
    <property type="evidence" value="ECO:0007669"/>
    <property type="project" value="InterPro"/>
</dbReference>
<comment type="similarity">
    <text evidence="1">Belongs to the peptidase S8 family.</text>
</comment>
<reference evidence="3 4" key="1">
    <citation type="submission" date="2014-04" db="EMBL/GenBank/DDBJ databases">
        <authorList>
            <consortium name="DOE Joint Genome Institute"/>
            <person name="Kuo A."/>
            <person name="Kohler A."/>
            <person name="Nagy L.G."/>
            <person name="Floudas D."/>
            <person name="Copeland A."/>
            <person name="Barry K.W."/>
            <person name="Cichocki N."/>
            <person name="Veneault-Fourrey C."/>
            <person name="LaButti K."/>
            <person name="Lindquist E.A."/>
            <person name="Lipzen A."/>
            <person name="Lundell T."/>
            <person name="Morin E."/>
            <person name="Murat C."/>
            <person name="Sun H."/>
            <person name="Tunlid A."/>
            <person name="Henrissat B."/>
            <person name="Grigoriev I.V."/>
            <person name="Hibbett D.S."/>
            <person name="Martin F."/>
            <person name="Nordberg H.P."/>
            <person name="Cantor M.N."/>
            <person name="Hua S.X."/>
        </authorList>
    </citation>
    <scope>NUCLEOTIDE SEQUENCE [LARGE SCALE GENOMIC DNA]</scope>
    <source>
        <strain evidence="3 4">LaAM-08-1</strain>
    </source>
</reference>
<dbReference type="PROSITE" id="PS51892">
    <property type="entry name" value="SUBTILASE"/>
    <property type="match status" value="1"/>
</dbReference>
<dbReference type="Gene3D" id="3.40.50.200">
    <property type="entry name" value="Peptidase S8/S53 domain"/>
    <property type="match status" value="1"/>
</dbReference>
<reference evidence="4" key="2">
    <citation type="submission" date="2015-01" db="EMBL/GenBank/DDBJ databases">
        <title>Evolutionary Origins and Diversification of the Mycorrhizal Mutualists.</title>
        <authorList>
            <consortium name="DOE Joint Genome Institute"/>
            <consortium name="Mycorrhizal Genomics Consortium"/>
            <person name="Kohler A."/>
            <person name="Kuo A."/>
            <person name="Nagy L.G."/>
            <person name="Floudas D."/>
            <person name="Copeland A."/>
            <person name="Barry K.W."/>
            <person name="Cichocki N."/>
            <person name="Veneault-Fourrey C."/>
            <person name="LaButti K."/>
            <person name="Lindquist E.A."/>
            <person name="Lipzen A."/>
            <person name="Lundell T."/>
            <person name="Morin E."/>
            <person name="Murat C."/>
            <person name="Riley R."/>
            <person name="Ohm R."/>
            <person name="Sun H."/>
            <person name="Tunlid A."/>
            <person name="Henrissat B."/>
            <person name="Grigoriev I.V."/>
            <person name="Hibbett D.S."/>
            <person name="Martin F."/>
        </authorList>
    </citation>
    <scope>NUCLEOTIDE SEQUENCE [LARGE SCALE GENOMIC DNA]</scope>
    <source>
        <strain evidence="4">LaAM-08-1</strain>
    </source>
</reference>
<accession>A0A0C9XCF0</accession>
<dbReference type="HOGENOM" id="CLU_1875763_0_0_1"/>
<dbReference type="OrthoDB" id="19448at2759"/>
<evidence type="ECO:0000256" key="1">
    <source>
        <dbReference type="PROSITE-ProRule" id="PRU01240"/>
    </source>
</evidence>
<dbReference type="InterPro" id="IPR000209">
    <property type="entry name" value="Peptidase_S8/S53_dom"/>
</dbReference>
<organism evidence="3 4">
    <name type="scientific">Laccaria amethystina LaAM-08-1</name>
    <dbReference type="NCBI Taxonomy" id="1095629"/>
    <lineage>
        <taxon>Eukaryota</taxon>
        <taxon>Fungi</taxon>
        <taxon>Dikarya</taxon>
        <taxon>Basidiomycota</taxon>
        <taxon>Agaricomycotina</taxon>
        <taxon>Agaricomycetes</taxon>
        <taxon>Agaricomycetidae</taxon>
        <taxon>Agaricales</taxon>
        <taxon>Agaricineae</taxon>
        <taxon>Hydnangiaceae</taxon>
        <taxon>Laccaria</taxon>
    </lineage>
</organism>
<dbReference type="AlphaFoldDB" id="A0A0C9XCF0"/>
<dbReference type="InterPro" id="IPR022398">
    <property type="entry name" value="Peptidase_S8_His-AS"/>
</dbReference>
<dbReference type="InterPro" id="IPR036852">
    <property type="entry name" value="Peptidase_S8/S53_dom_sf"/>
</dbReference>
<comment type="caution">
    <text evidence="1">Lacks conserved residue(s) required for the propagation of feature annotation.</text>
</comment>
<proteinExistence type="inferred from homology"/>
<dbReference type="EMBL" id="KN838818">
    <property type="protein sequence ID" value="KIJ93912.1"/>
    <property type="molecule type" value="Genomic_DNA"/>
</dbReference>
<keyword evidence="4" id="KW-1185">Reference proteome</keyword>